<keyword evidence="6" id="KW-1185">Reference proteome</keyword>
<protein>
    <submittedName>
        <fullName evidence="5">Tetratricopeptide repeat protein</fullName>
    </submittedName>
</protein>
<dbReference type="Proteomes" id="UP000317429">
    <property type="component" value="Chromosome"/>
</dbReference>
<keyword evidence="2 3" id="KW-0802">TPR repeat</keyword>
<dbReference type="InterPro" id="IPR051012">
    <property type="entry name" value="CellSynth/LPSAsmb/PSIAsmb"/>
</dbReference>
<gene>
    <name evidence="5" type="ORF">Pla175_08940</name>
</gene>
<evidence type="ECO:0000256" key="2">
    <source>
        <dbReference type="ARBA" id="ARBA00022803"/>
    </source>
</evidence>
<dbReference type="EMBL" id="CP036291">
    <property type="protein sequence ID" value="QDU87532.1"/>
    <property type="molecule type" value="Genomic_DNA"/>
</dbReference>
<organism evidence="5 6">
    <name type="scientific">Pirellulimonas nuda</name>
    <dbReference type="NCBI Taxonomy" id="2528009"/>
    <lineage>
        <taxon>Bacteria</taxon>
        <taxon>Pseudomonadati</taxon>
        <taxon>Planctomycetota</taxon>
        <taxon>Planctomycetia</taxon>
        <taxon>Pirellulales</taxon>
        <taxon>Lacipirellulaceae</taxon>
        <taxon>Pirellulimonas</taxon>
    </lineage>
</organism>
<dbReference type="InterPro" id="IPR011990">
    <property type="entry name" value="TPR-like_helical_dom_sf"/>
</dbReference>
<dbReference type="KEGG" id="pnd:Pla175_08940"/>
<dbReference type="SMART" id="SM00028">
    <property type="entry name" value="TPR"/>
    <property type="match status" value="7"/>
</dbReference>
<feature type="repeat" description="TPR" evidence="3">
    <location>
        <begin position="42"/>
        <end position="75"/>
    </location>
</feature>
<dbReference type="Gene3D" id="1.25.40.10">
    <property type="entry name" value="Tetratricopeptide repeat domain"/>
    <property type="match status" value="3"/>
</dbReference>
<proteinExistence type="predicted"/>
<dbReference type="SUPFAM" id="SSF48452">
    <property type="entry name" value="TPR-like"/>
    <property type="match status" value="2"/>
</dbReference>
<dbReference type="AlphaFoldDB" id="A0A518D7T2"/>
<evidence type="ECO:0000256" key="1">
    <source>
        <dbReference type="ARBA" id="ARBA00022737"/>
    </source>
</evidence>
<evidence type="ECO:0000313" key="5">
    <source>
        <dbReference type="EMBL" id="QDU87532.1"/>
    </source>
</evidence>
<dbReference type="PROSITE" id="PS50005">
    <property type="entry name" value="TPR"/>
    <property type="match status" value="1"/>
</dbReference>
<feature type="signal peptide" evidence="4">
    <location>
        <begin position="1"/>
        <end position="24"/>
    </location>
</feature>
<reference evidence="5 6" key="1">
    <citation type="submission" date="2019-02" db="EMBL/GenBank/DDBJ databases">
        <title>Deep-cultivation of Planctomycetes and their phenomic and genomic characterization uncovers novel biology.</title>
        <authorList>
            <person name="Wiegand S."/>
            <person name="Jogler M."/>
            <person name="Boedeker C."/>
            <person name="Pinto D."/>
            <person name="Vollmers J."/>
            <person name="Rivas-Marin E."/>
            <person name="Kohn T."/>
            <person name="Peeters S.H."/>
            <person name="Heuer A."/>
            <person name="Rast P."/>
            <person name="Oberbeckmann S."/>
            <person name="Bunk B."/>
            <person name="Jeske O."/>
            <person name="Meyerdierks A."/>
            <person name="Storesund J.E."/>
            <person name="Kallscheuer N."/>
            <person name="Luecker S."/>
            <person name="Lage O.M."/>
            <person name="Pohl T."/>
            <person name="Merkel B.J."/>
            <person name="Hornburger P."/>
            <person name="Mueller R.-W."/>
            <person name="Bruemmer F."/>
            <person name="Labrenz M."/>
            <person name="Spormann A.M."/>
            <person name="Op den Camp H."/>
            <person name="Overmann J."/>
            <person name="Amann R."/>
            <person name="Jetten M.S.M."/>
            <person name="Mascher T."/>
            <person name="Medema M.H."/>
            <person name="Devos D.P."/>
            <person name="Kaster A.-K."/>
            <person name="Ovreas L."/>
            <person name="Rohde M."/>
            <person name="Galperin M.Y."/>
            <person name="Jogler C."/>
        </authorList>
    </citation>
    <scope>NUCLEOTIDE SEQUENCE [LARGE SCALE GENOMIC DNA]</scope>
    <source>
        <strain evidence="5 6">Pla175</strain>
    </source>
</reference>
<dbReference type="InterPro" id="IPR019734">
    <property type="entry name" value="TPR_rpt"/>
</dbReference>
<accession>A0A518D7T2</accession>
<sequence length="728" mass="79030" precursor="true">MPLRRLAVNAARLASVAACLTALTAPLQPTPAPPERSQLARAAAYHAAGVGLYDQGDLSAALRCYQRAWRWDPRQPERLAEIVSLAFSLERPEEAMRYALLGAERGAVDPALLRRMALLAKETEDYGRAARLYRRWLAQQPTGEAKGLNALMVRLEAAQLEYIDGDVQAAAQLYAETLPAISQGAGEAADRFRAALGGSFGSVLEVMSLCFLEAGRKADAEKAVALLAAEPDAVTEAPYWQARVALARGDAVTAVDKLMQYFDRHRDPVGATPYELLVEALTRLGDSARTVPLLEQIVATRPNQPDAVFALAQAKHRAGDREGATGLYERVVAWGDAEEDPSTGSQGVAVSGEAYLTSAARLLEEQRRQGQPGGALDLYRRVDAAWVLSVPTIEETFDDADFTQAVFDRLAASRKVGGGAFDPRFAARLAIAARRYRTAGAYYRDAINAASEQEQREELTAEWIDQLLSQGEFAESAEAIAWTLQHRGWEKDDPAPHYHLAGSLAMSDETDAAIDAAREAVRLDPDSAEFAGRLAWVSYQAKRYDDAAAAYEALIQRFDEDQDPATRAVLMDARAALSNICQTQGKHEAAEEWLEQALDEFPDDYAVKNDLGYLWADRGVNLKLARRLAAEAVTEKPDNGAYWDSLGWADYRLGDFGAAAESLEKAVALAELAGMSPGDGVMFDHLGDAYAAAGRTKEARRAWSRAAAMLKEADPPTAKKAAAKAKAD</sequence>
<dbReference type="RefSeq" id="WP_197527266.1">
    <property type="nucleotide sequence ID" value="NZ_CP036291.1"/>
</dbReference>
<dbReference type="PANTHER" id="PTHR45586">
    <property type="entry name" value="TPR REPEAT-CONTAINING PROTEIN PA4667"/>
    <property type="match status" value="1"/>
</dbReference>
<evidence type="ECO:0000313" key="6">
    <source>
        <dbReference type="Proteomes" id="UP000317429"/>
    </source>
</evidence>
<evidence type="ECO:0000256" key="3">
    <source>
        <dbReference type="PROSITE-ProRule" id="PRU00339"/>
    </source>
</evidence>
<feature type="chain" id="PRO_5021852312" evidence="4">
    <location>
        <begin position="25"/>
        <end position="728"/>
    </location>
</feature>
<keyword evidence="4" id="KW-0732">Signal</keyword>
<name>A0A518D7T2_9BACT</name>
<keyword evidence="1" id="KW-0677">Repeat</keyword>
<dbReference type="PANTHER" id="PTHR45586:SF1">
    <property type="entry name" value="LIPOPOLYSACCHARIDE ASSEMBLY PROTEIN B"/>
    <property type="match status" value="1"/>
</dbReference>
<evidence type="ECO:0000256" key="4">
    <source>
        <dbReference type="SAM" id="SignalP"/>
    </source>
</evidence>
<dbReference type="Pfam" id="PF13432">
    <property type="entry name" value="TPR_16"/>
    <property type="match status" value="2"/>
</dbReference>